<sequence length="438" mass="47382">MKVFIIIWFGQLISLIGSGLTSFALGIWVYQRTGSVTDFALISLFTFLPSILLLPIAGTFIDRWNRRIALLVSDCGAGIGTLAVALLLFAGQLQVWQIYIAVATSSLFSAFHWPAYHAAIAQLVPKQHLSRASGMVQFAQATSQLVAPVLAGLLVSKIQIQGVILIDFVTFIFAFVTLLFVRIPKPETIPENEDKKKSLLQETLYGWTYISTRPGLFGLMIFYSFSNFTLGIVEVLLTPLVLSFTSSTVLGTILSIGGSGMLLGSVVMSVWSGLKRRIYCILGFTLLQGLLLCIGGLRPSAPLIAAAAFVYLFSLPFILASSQAIWFTKVAPDVQGRVFAVQRTIGLSSLPFAYIIAGPLADRIFEPLLAVNGPLAPSIGLTIGVGQGRGIGLVFIVMGILNMLAVAIAYLYPPLRLVENELPDAITQIVNIANEHEK</sequence>
<organism evidence="9 10">
    <name type="scientific">Aerosakkonema funiforme FACHB-1375</name>
    <dbReference type="NCBI Taxonomy" id="2949571"/>
    <lineage>
        <taxon>Bacteria</taxon>
        <taxon>Bacillati</taxon>
        <taxon>Cyanobacteriota</taxon>
        <taxon>Cyanophyceae</taxon>
        <taxon>Oscillatoriophycideae</taxon>
        <taxon>Aerosakkonematales</taxon>
        <taxon>Aerosakkonemataceae</taxon>
        <taxon>Aerosakkonema</taxon>
    </lineage>
</organism>
<dbReference type="Proteomes" id="UP000641646">
    <property type="component" value="Unassembled WGS sequence"/>
</dbReference>
<evidence type="ECO:0000256" key="3">
    <source>
        <dbReference type="ARBA" id="ARBA00022475"/>
    </source>
</evidence>
<feature type="transmembrane region" description="Helical" evidence="7">
    <location>
        <begin position="42"/>
        <end position="61"/>
    </location>
</feature>
<dbReference type="PANTHER" id="PTHR43266">
    <property type="entry name" value="MACROLIDE-EFFLUX PROTEIN"/>
    <property type="match status" value="1"/>
</dbReference>
<dbReference type="InterPro" id="IPR036259">
    <property type="entry name" value="MFS_trans_sf"/>
</dbReference>
<feature type="transmembrane region" description="Helical" evidence="7">
    <location>
        <begin position="249"/>
        <end position="271"/>
    </location>
</feature>
<feature type="transmembrane region" description="Helical" evidence="7">
    <location>
        <begin position="160"/>
        <end position="181"/>
    </location>
</feature>
<keyword evidence="10" id="KW-1185">Reference proteome</keyword>
<dbReference type="CDD" id="cd06173">
    <property type="entry name" value="MFS_MefA_like"/>
    <property type="match status" value="1"/>
</dbReference>
<keyword evidence="2" id="KW-0813">Transport</keyword>
<evidence type="ECO:0000256" key="1">
    <source>
        <dbReference type="ARBA" id="ARBA00004651"/>
    </source>
</evidence>
<reference evidence="9" key="2">
    <citation type="submission" date="2020-08" db="EMBL/GenBank/DDBJ databases">
        <authorList>
            <person name="Chen M."/>
            <person name="Teng W."/>
            <person name="Zhao L."/>
            <person name="Hu C."/>
            <person name="Zhou Y."/>
            <person name="Han B."/>
            <person name="Song L."/>
            <person name="Shu W."/>
        </authorList>
    </citation>
    <scope>NUCLEOTIDE SEQUENCE</scope>
    <source>
        <strain evidence="9">FACHB-1375</strain>
    </source>
</reference>
<dbReference type="Pfam" id="PF07690">
    <property type="entry name" value="MFS_1"/>
    <property type="match status" value="1"/>
</dbReference>
<keyword evidence="3" id="KW-1003">Cell membrane</keyword>
<comment type="subcellular location">
    <subcellularLocation>
        <location evidence="1">Cell membrane</location>
        <topology evidence="1">Multi-pass membrane protein</topology>
    </subcellularLocation>
</comment>
<evidence type="ECO:0000256" key="2">
    <source>
        <dbReference type="ARBA" id="ARBA00022448"/>
    </source>
</evidence>
<dbReference type="EMBL" id="JACJPW010000037">
    <property type="protein sequence ID" value="MBD2182490.1"/>
    <property type="molecule type" value="Genomic_DNA"/>
</dbReference>
<feature type="transmembrane region" description="Helical" evidence="7">
    <location>
        <begin position="391"/>
        <end position="412"/>
    </location>
</feature>
<evidence type="ECO:0000313" key="9">
    <source>
        <dbReference type="EMBL" id="MBD2182490.1"/>
    </source>
</evidence>
<dbReference type="PROSITE" id="PS50850">
    <property type="entry name" value="MFS"/>
    <property type="match status" value="1"/>
</dbReference>
<name>A0A926VF62_9CYAN</name>
<keyword evidence="5 7" id="KW-1133">Transmembrane helix</keyword>
<feature type="transmembrane region" description="Helical" evidence="7">
    <location>
        <begin position="303"/>
        <end position="327"/>
    </location>
</feature>
<dbReference type="AlphaFoldDB" id="A0A926VF62"/>
<keyword evidence="6 7" id="KW-0472">Membrane</keyword>
<evidence type="ECO:0000259" key="8">
    <source>
        <dbReference type="PROSITE" id="PS50850"/>
    </source>
</evidence>
<feature type="transmembrane region" description="Helical" evidence="7">
    <location>
        <begin position="278"/>
        <end position="297"/>
    </location>
</feature>
<protein>
    <submittedName>
        <fullName evidence="9">MFS transporter</fullName>
    </submittedName>
</protein>
<feature type="transmembrane region" description="Helical" evidence="7">
    <location>
        <begin position="12"/>
        <end position="30"/>
    </location>
</feature>
<dbReference type="GO" id="GO:0005886">
    <property type="term" value="C:plasma membrane"/>
    <property type="evidence" value="ECO:0007669"/>
    <property type="project" value="UniProtKB-SubCell"/>
</dbReference>
<proteinExistence type="predicted"/>
<evidence type="ECO:0000256" key="5">
    <source>
        <dbReference type="ARBA" id="ARBA00022989"/>
    </source>
</evidence>
<feature type="transmembrane region" description="Helical" evidence="7">
    <location>
        <begin position="68"/>
        <end position="90"/>
    </location>
</feature>
<evidence type="ECO:0000256" key="4">
    <source>
        <dbReference type="ARBA" id="ARBA00022692"/>
    </source>
</evidence>
<comment type="caution">
    <text evidence="9">The sequence shown here is derived from an EMBL/GenBank/DDBJ whole genome shotgun (WGS) entry which is preliminary data.</text>
</comment>
<accession>A0A926VF62</accession>
<evidence type="ECO:0000313" key="10">
    <source>
        <dbReference type="Proteomes" id="UP000641646"/>
    </source>
</evidence>
<feature type="transmembrane region" description="Helical" evidence="7">
    <location>
        <begin position="216"/>
        <end position="237"/>
    </location>
</feature>
<keyword evidence="4 7" id="KW-0812">Transmembrane</keyword>
<dbReference type="RefSeq" id="WP_190465301.1">
    <property type="nucleotide sequence ID" value="NZ_JACJPW010000037.1"/>
</dbReference>
<reference evidence="9" key="1">
    <citation type="journal article" date="2015" name="ISME J.">
        <title>Draft Genome Sequence of Streptomyces incarnatus NRRL8089, which Produces the Nucleoside Antibiotic Sinefungin.</title>
        <authorList>
            <person name="Oshima K."/>
            <person name="Hattori M."/>
            <person name="Shimizu H."/>
            <person name="Fukuda K."/>
            <person name="Nemoto M."/>
            <person name="Inagaki K."/>
            <person name="Tamura T."/>
        </authorList>
    </citation>
    <scope>NUCLEOTIDE SEQUENCE</scope>
    <source>
        <strain evidence="9">FACHB-1375</strain>
    </source>
</reference>
<dbReference type="InterPro" id="IPR020846">
    <property type="entry name" value="MFS_dom"/>
</dbReference>
<evidence type="ECO:0000256" key="7">
    <source>
        <dbReference type="SAM" id="Phobius"/>
    </source>
</evidence>
<dbReference type="Gene3D" id="1.20.1250.20">
    <property type="entry name" value="MFS general substrate transporter like domains"/>
    <property type="match status" value="1"/>
</dbReference>
<dbReference type="PANTHER" id="PTHR43266:SF2">
    <property type="entry name" value="MAJOR FACILITATOR SUPERFAMILY (MFS) PROFILE DOMAIN-CONTAINING PROTEIN"/>
    <property type="match status" value="1"/>
</dbReference>
<dbReference type="SUPFAM" id="SSF103473">
    <property type="entry name" value="MFS general substrate transporter"/>
    <property type="match status" value="1"/>
</dbReference>
<gene>
    <name evidence="9" type="ORF">H6G03_15535</name>
</gene>
<feature type="domain" description="Major facilitator superfamily (MFS) profile" evidence="8">
    <location>
        <begin position="3"/>
        <end position="417"/>
    </location>
</feature>
<dbReference type="InterPro" id="IPR011701">
    <property type="entry name" value="MFS"/>
</dbReference>
<dbReference type="GO" id="GO:0022857">
    <property type="term" value="F:transmembrane transporter activity"/>
    <property type="evidence" value="ECO:0007669"/>
    <property type="project" value="InterPro"/>
</dbReference>
<evidence type="ECO:0000256" key="6">
    <source>
        <dbReference type="ARBA" id="ARBA00023136"/>
    </source>
</evidence>